<evidence type="ECO:0000313" key="1">
    <source>
        <dbReference type="EMBL" id="RYV51923.1"/>
    </source>
</evidence>
<evidence type="ECO:0000313" key="2">
    <source>
        <dbReference type="Proteomes" id="UP000293764"/>
    </source>
</evidence>
<dbReference type="AlphaFoldDB" id="A0A4Q5N3S8"/>
<dbReference type="EMBL" id="SDWW01000010">
    <property type="protein sequence ID" value="RYV51923.1"/>
    <property type="molecule type" value="Genomic_DNA"/>
</dbReference>
<proteinExistence type="predicted"/>
<protein>
    <submittedName>
        <fullName evidence="1">Uncharacterized protein</fullName>
    </submittedName>
</protein>
<keyword evidence="2" id="KW-1185">Reference proteome</keyword>
<accession>A0A4Q5N3S8</accession>
<gene>
    <name evidence="1" type="ORF">EUA98_05850</name>
</gene>
<sequence>MIEARKASIWRNRYDIVVDGLRLATWDASLWKLGGELELDGRRYEVRANMWGSTYGMADQDGTRIASADRVGRKHWRVEADGRTYEFRRASMWRQEEELLADGRRMGSVKRTSMWRGDAVADLPGLPLSVQVFVLAVVLATWDAASAAAST</sequence>
<name>A0A4Q5N3S8_9MICO</name>
<organism evidence="1 2">
    <name type="scientific">Pengzhenrongella frigida</name>
    <dbReference type="NCBI Taxonomy" id="1259133"/>
    <lineage>
        <taxon>Bacteria</taxon>
        <taxon>Bacillati</taxon>
        <taxon>Actinomycetota</taxon>
        <taxon>Actinomycetes</taxon>
        <taxon>Micrococcales</taxon>
        <taxon>Pengzhenrongella</taxon>
    </lineage>
</organism>
<comment type="caution">
    <text evidence="1">The sequence shown here is derived from an EMBL/GenBank/DDBJ whole genome shotgun (WGS) entry which is preliminary data.</text>
</comment>
<dbReference type="RefSeq" id="WP_130101745.1">
    <property type="nucleotide sequence ID" value="NZ_SDWW01000010.1"/>
</dbReference>
<dbReference type="Proteomes" id="UP000293764">
    <property type="component" value="Unassembled WGS sequence"/>
</dbReference>
<reference evidence="1 2" key="1">
    <citation type="submission" date="2019-01" db="EMBL/GenBank/DDBJ databases">
        <title>Novel species of Cellulomonas.</title>
        <authorList>
            <person name="Liu Q."/>
            <person name="Xin Y.-H."/>
        </authorList>
    </citation>
    <scope>NUCLEOTIDE SEQUENCE [LARGE SCALE GENOMIC DNA]</scope>
    <source>
        <strain evidence="1 2">HLT2-17</strain>
    </source>
</reference>
<dbReference type="OrthoDB" id="157538at2"/>